<dbReference type="PRINTS" id="PR01490">
    <property type="entry name" value="RTXTOXIND"/>
</dbReference>
<feature type="coiled-coil region" evidence="1">
    <location>
        <begin position="223"/>
        <end position="250"/>
    </location>
</feature>
<organism evidence="5 6">
    <name type="scientific">Rhodovastum atsumiense</name>
    <dbReference type="NCBI Taxonomy" id="504468"/>
    <lineage>
        <taxon>Bacteria</taxon>
        <taxon>Pseudomonadati</taxon>
        <taxon>Pseudomonadota</taxon>
        <taxon>Alphaproteobacteria</taxon>
        <taxon>Acetobacterales</taxon>
        <taxon>Acetobacteraceae</taxon>
        <taxon>Rhodovastum</taxon>
    </lineage>
</organism>
<reference evidence="5 6" key="1">
    <citation type="submission" date="2019-09" db="EMBL/GenBank/DDBJ databases">
        <title>Genome sequence of Rhodovastum atsumiense, a diverse member of the Acetobacteraceae family of non-sulfur purple photosynthetic bacteria.</title>
        <authorList>
            <person name="Meyer T."/>
            <person name="Kyndt J."/>
        </authorList>
    </citation>
    <scope>NUCLEOTIDE SEQUENCE [LARGE SCALE GENOMIC DNA]</scope>
    <source>
        <strain evidence="5 6">DSM 21279</strain>
    </source>
</reference>
<evidence type="ECO:0000256" key="1">
    <source>
        <dbReference type="SAM" id="Coils"/>
    </source>
</evidence>
<accession>A0A5M6IMC8</accession>
<evidence type="ECO:0000313" key="6">
    <source>
        <dbReference type="Proteomes" id="UP000325255"/>
    </source>
</evidence>
<name>A0A5M6IMC8_9PROT</name>
<dbReference type="GO" id="GO:0055085">
    <property type="term" value="P:transmembrane transport"/>
    <property type="evidence" value="ECO:0007669"/>
    <property type="project" value="InterPro"/>
</dbReference>
<dbReference type="EMBL" id="VWPK01000051">
    <property type="protein sequence ID" value="KAA5609410.1"/>
    <property type="molecule type" value="Genomic_DNA"/>
</dbReference>
<feature type="domain" description="p-hydroxybenzoic acid efflux pump subunit AaeA-like beta-barrel" evidence="4">
    <location>
        <begin position="304"/>
        <end position="382"/>
    </location>
</feature>
<protein>
    <submittedName>
        <fullName evidence="5">HlyD family secretion protein</fullName>
    </submittedName>
</protein>
<dbReference type="Pfam" id="PF25917">
    <property type="entry name" value="BSH_RND"/>
    <property type="match status" value="1"/>
</dbReference>
<evidence type="ECO:0000313" key="5">
    <source>
        <dbReference type="EMBL" id="KAA5609410.1"/>
    </source>
</evidence>
<keyword evidence="1" id="KW-0175">Coiled coil</keyword>
<keyword evidence="2" id="KW-1133">Transmembrane helix</keyword>
<feature type="transmembrane region" description="Helical" evidence="2">
    <location>
        <begin position="64"/>
        <end position="85"/>
    </location>
</feature>
<proteinExistence type="predicted"/>
<dbReference type="PANTHER" id="PTHR30386">
    <property type="entry name" value="MEMBRANE FUSION SUBUNIT OF EMRAB-TOLC MULTIDRUG EFFLUX PUMP"/>
    <property type="match status" value="1"/>
</dbReference>
<feature type="domain" description="Multidrug resistance protein MdtA-like barrel-sandwich hybrid" evidence="3">
    <location>
        <begin position="106"/>
        <end position="299"/>
    </location>
</feature>
<dbReference type="AlphaFoldDB" id="A0A5M6IMC8"/>
<sequence>MSLIKRTRLNRIRSGALYPPSFATQCSANEGIGYTTMAEFSDFSPSADASRTAVRPRRQRLRQALLGAAAVLGIAAAAQVGVHYWQVGRFLVSTDDAYVQADSTIVAPRISGYVAEVLVTDNQRVKAGQVLARIDDRDFRTALRQAEANRETAETEIASIDAQLRLQQSAITQAASQVASAEAALTFARQDQARYAALARNGAGSLQQAQQTASLLLQRGAALAQAQAGLTAAQQQVEVLKAARAKAAAQRDHAIAVQQQAGLNLGYTTITAPIDGVVGARTLRVGQFVQAGTQLMALVPLDGVYVVANFKETQITDVRRGQKVRISVDTFPDMAVTGRVDSVAPATGLQFALLPPDNATGNFTKIVQRIPVKIVLDPQAGSQAVLRPGMSVEPTVDTRPDTAS</sequence>
<dbReference type="InterPro" id="IPR058625">
    <property type="entry name" value="MdtA-like_BSH"/>
</dbReference>
<evidence type="ECO:0000259" key="3">
    <source>
        <dbReference type="Pfam" id="PF25917"/>
    </source>
</evidence>
<gene>
    <name evidence="5" type="ORF">F1189_24355</name>
</gene>
<evidence type="ECO:0000256" key="2">
    <source>
        <dbReference type="SAM" id="Phobius"/>
    </source>
</evidence>
<keyword evidence="2" id="KW-0812">Transmembrane</keyword>
<comment type="caution">
    <text evidence="5">The sequence shown here is derived from an EMBL/GenBank/DDBJ whole genome shotgun (WGS) entry which is preliminary data.</text>
</comment>
<dbReference type="OrthoDB" id="9811754at2"/>
<dbReference type="PANTHER" id="PTHR30386:SF24">
    <property type="entry name" value="MULTIDRUG RESISTANCE EFFLUX PUMP"/>
    <property type="match status" value="1"/>
</dbReference>
<dbReference type="Pfam" id="PF25963">
    <property type="entry name" value="Beta-barrel_AAEA"/>
    <property type="match status" value="1"/>
</dbReference>
<dbReference type="InterPro" id="IPR058634">
    <property type="entry name" value="AaeA-lik-b-barrel"/>
</dbReference>
<dbReference type="InterPro" id="IPR050739">
    <property type="entry name" value="MFP"/>
</dbReference>
<keyword evidence="2" id="KW-0472">Membrane</keyword>
<dbReference type="SUPFAM" id="SSF111369">
    <property type="entry name" value="HlyD-like secretion proteins"/>
    <property type="match status" value="2"/>
</dbReference>
<dbReference type="Proteomes" id="UP000325255">
    <property type="component" value="Unassembled WGS sequence"/>
</dbReference>
<evidence type="ECO:0000259" key="4">
    <source>
        <dbReference type="Pfam" id="PF25963"/>
    </source>
</evidence>
<dbReference type="Gene3D" id="2.40.30.170">
    <property type="match status" value="1"/>
</dbReference>
<keyword evidence="6" id="KW-1185">Reference proteome</keyword>
<dbReference type="Gene3D" id="2.40.50.100">
    <property type="match status" value="1"/>
</dbReference>